<dbReference type="AlphaFoldDB" id="A0A8C4SQI9"/>
<dbReference type="GO" id="GO:0042102">
    <property type="term" value="P:positive regulation of T cell proliferation"/>
    <property type="evidence" value="ECO:0007669"/>
    <property type="project" value="TreeGrafter"/>
</dbReference>
<evidence type="ECO:0000256" key="10">
    <source>
        <dbReference type="ARBA" id="ARBA00023319"/>
    </source>
</evidence>
<keyword evidence="9" id="KW-0325">Glycoprotein</keyword>
<evidence type="ECO:0000313" key="14">
    <source>
        <dbReference type="Proteomes" id="UP000694620"/>
    </source>
</evidence>
<dbReference type="Gene3D" id="2.60.40.10">
    <property type="entry name" value="Immunoglobulins"/>
    <property type="match status" value="1"/>
</dbReference>
<evidence type="ECO:0000313" key="13">
    <source>
        <dbReference type="Ensembl" id="ENSECRP00000021196.1"/>
    </source>
</evidence>
<protein>
    <recommendedName>
        <fullName evidence="12">Ig-like domain-containing protein</fullName>
    </recommendedName>
</protein>
<dbReference type="InterPro" id="IPR013783">
    <property type="entry name" value="Ig-like_fold"/>
</dbReference>
<dbReference type="InterPro" id="IPR036179">
    <property type="entry name" value="Ig-like_dom_sf"/>
</dbReference>
<evidence type="ECO:0000256" key="8">
    <source>
        <dbReference type="ARBA" id="ARBA00023170"/>
    </source>
</evidence>
<accession>A0A8C4SQI9</accession>
<reference evidence="13" key="1">
    <citation type="submission" date="2021-06" db="EMBL/GenBank/DDBJ databases">
        <authorList>
            <consortium name="Wellcome Sanger Institute Data Sharing"/>
        </authorList>
    </citation>
    <scope>NUCLEOTIDE SEQUENCE [LARGE SCALE GENOMIC DNA]</scope>
</reference>
<keyword evidence="8" id="KW-0675">Receptor</keyword>
<keyword evidence="14" id="KW-1185">Reference proteome</keyword>
<feature type="chain" id="PRO_5034413637" description="Ig-like domain-containing protein" evidence="11">
    <location>
        <begin position="20"/>
        <end position="154"/>
    </location>
</feature>
<organism evidence="13 14">
    <name type="scientific">Erpetoichthys calabaricus</name>
    <name type="common">Rope fish</name>
    <name type="synonym">Calamoichthys calabaricus</name>
    <dbReference type="NCBI Taxonomy" id="27687"/>
    <lineage>
        <taxon>Eukaryota</taxon>
        <taxon>Metazoa</taxon>
        <taxon>Chordata</taxon>
        <taxon>Craniata</taxon>
        <taxon>Vertebrata</taxon>
        <taxon>Euteleostomi</taxon>
        <taxon>Actinopterygii</taxon>
        <taxon>Polypteriformes</taxon>
        <taxon>Polypteridae</taxon>
        <taxon>Erpetoichthys</taxon>
    </lineage>
</organism>
<proteinExistence type="predicted"/>
<keyword evidence="10" id="KW-0393">Immunoglobulin domain</keyword>
<dbReference type="InterPro" id="IPR003599">
    <property type="entry name" value="Ig_sub"/>
</dbReference>
<evidence type="ECO:0000256" key="3">
    <source>
        <dbReference type="ARBA" id="ARBA00022692"/>
    </source>
</evidence>
<evidence type="ECO:0000256" key="6">
    <source>
        <dbReference type="ARBA" id="ARBA00023136"/>
    </source>
</evidence>
<dbReference type="GO" id="GO:0009897">
    <property type="term" value="C:external side of plasma membrane"/>
    <property type="evidence" value="ECO:0007669"/>
    <property type="project" value="TreeGrafter"/>
</dbReference>
<dbReference type="SUPFAM" id="SSF48726">
    <property type="entry name" value="Immunoglobulin"/>
    <property type="match status" value="1"/>
</dbReference>
<dbReference type="InterPro" id="IPR051713">
    <property type="entry name" value="T-cell_Activation_Regulation"/>
</dbReference>
<reference evidence="13" key="2">
    <citation type="submission" date="2025-08" db="UniProtKB">
        <authorList>
            <consortium name="Ensembl"/>
        </authorList>
    </citation>
    <scope>IDENTIFICATION</scope>
</reference>
<dbReference type="PANTHER" id="PTHR25466:SF9">
    <property type="entry name" value="FIBRONECTIN TYPE-III DOMAIN-CONTAINING PROTEIN"/>
    <property type="match status" value="1"/>
</dbReference>
<evidence type="ECO:0000256" key="9">
    <source>
        <dbReference type="ARBA" id="ARBA00023180"/>
    </source>
</evidence>
<evidence type="ECO:0000256" key="5">
    <source>
        <dbReference type="ARBA" id="ARBA00022989"/>
    </source>
</evidence>
<dbReference type="Ensembl" id="ENSECRT00000021655.1">
    <property type="protein sequence ID" value="ENSECRP00000021196.1"/>
    <property type="gene ID" value="ENSECRG00000014280.1"/>
</dbReference>
<dbReference type="InterPro" id="IPR007110">
    <property type="entry name" value="Ig-like_dom"/>
</dbReference>
<dbReference type="InterPro" id="IPR003006">
    <property type="entry name" value="Ig/MHC_CS"/>
</dbReference>
<evidence type="ECO:0000256" key="11">
    <source>
        <dbReference type="SAM" id="SignalP"/>
    </source>
</evidence>
<keyword evidence="5" id="KW-1133">Transmembrane helix</keyword>
<dbReference type="PROSITE" id="PS50835">
    <property type="entry name" value="IG_LIKE"/>
    <property type="match status" value="1"/>
</dbReference>
<evidence type="ECO:0000259" key="12">
    <source>
        <dbReference type="PROSITE" id="PS50835"/>
    </source>
</evidence>
<sequence>MPLCPFSLMSLLVFSGSEAKLSVRSSQPNAIALRDSHVVLPCSFLVTPGSIDLRRLTVSWYQYGFLVAKFGNGEVTSRQDASLFEPNLSQGNASLLLKSIVKRDEGQYECEVTHAGEKGSASLALTIQGNLGGVKWGGAIGACTCVKIHVVWDL</sequence>
<dbReference type="Proteomes" id="UP000694620">
    <property type="component" value="Chromosome 12"/>
</dbReference>
<dbReference type="SMART" id="SM00409">
    <property type="entry name" value="IG"/>
    <property type="match status" value="1"/>
</dbReference>
<keyword evidence="6" id="KW-0472">Membrane</keyword>
<evidence type="ECO:0000256" key="2">
    <source>
        <dbReference type="ARBA" id="ARBA00022475"/>
    </source>
</evidence>
<dbReference type="PANTHER" id="PTHR25466">
    <property type="entry name" value="T-LYMPHOCYTE ACTIVATION ANTIGEN"/>
    <property type="match status" value="1"/>
</dbReference>
<dbReference type="PROSITE" id="PS00290">
    <property type="entry name" value="IG_MHC"/>
    <property type="match status" value="1"/>
</dbReference>
<keyword evidence="3" id="KW-0812">Transmembrane</keyword>
<reference evidence="13" key="3">
    <citation type="submission" date="2025-09" db="UniProtKB">
        <authorList>
            <consortium name="Ensembl"/>
        </authorList>
    </citation>
    <scope>IDENTIFICATION</scope>
</reference>
<dbReference type="GO" id="GO:0071222">
    <property type="term" value="P:cellular response to lipopolysaccharide"/>
    <property type="evidence" value="ECO:0007669"/>
    <property type="project" value="TreeGrafter"/>
</dbReference>
<dbReference type="GO" id="GO:0007166">
    <property type="term" value="P:cell surface receptor signaling pathway"/>
    <property type="evidence" value="ECO:0007669"/>
    <property type="project" value="TreeGrafter"/>
</dbReference>
<feature type="domain" description="Ig-like" evidence="12">
    <location>
        <begin position="5"/>
        <end position="126"/>
    </location>
</feature>
<dbReference type="Pfam" id="PF07686">
    <property type="entry name" value="V-set"/>
    <property type="match status" value="1"/>
</dbReference>
<keyword evidence="2" id="KW-1003">Cell membrane</keyword>
<comment type="subcellular location">
    <subcellularLocation>
        <location evidence="1">Cell membrane</location>
        <topology evidence="1">Single-pass type I membrane protein</topology>
    </subcellularLocation>
</comment>
<dbReference type="GO" id="GO:0031295">
    <property type="term" value="P:T cell costimulation"/>
    <property type="evidence" value="ECO:0007669"/>
    <property type="project" value="TreeGrafter"/>
</dbReference>
<keyword evidence="4 11" id="KW-0732">Signal</keyword>
<feature type="signal peptide" evidence="11">
    <location>
        <begin position="1"/>
        <end position="19"/>
    </location>
</feature>
<keyword evidence="7" id="KW-1015">Disulfide bond</keyword>
<evidence type="ECO:0000256" key="1">
    <source>
        <dbReference type="ARBA" id="ARBA00004251"/>
    </source>
</evidence>
<evidence type="ECO:0000256" key="4">
    <source>
        <dbReference type="ARBA" id="ARBA00022729"/>
    </source>
</evidence>
<dbReference type="GO" id="GO:0042130">
    <property type="term" value="P:negative regulation of T cell proliferation"/>
    <property type="evidence" value="ECO:0007669"/>
    <property type="project" value="TreeGrafter"/>
</dbReference>
<dbReference type="GeneTree" id="ENSGT00980000202077"/>
<dbReference type="InterPro" id="IPR013106">
    <property type="entry name" value="Ig_V-set"/>
</dbReference>
<evidence type="ECO:0000256" key="7">
    <source>
        <dbReference type="ARBA" id="ARBA00023157"/>
    </source>
</evidence>
<dbReference type="GO" id="GO:0006955">
    <property type="term" value="P:immune response"/>
    <property type="evidence" value="ECO:0007669"/>
    <property type="project" value="TreeGrafter"/>
</dbReference>
<name>A0A8C4SQI9_ERPCA</name>